<dbReference type="GO" id="GO:0033712">
    <property type="term" value="F:1,5-anhydro-D-fructose reductase (1,5-anhydro-D-mannitol-forming) activity"/>
    <property type="evidence" value="ECO:0007669"/>
    <property type="project" value="UniProtKB-EC"/>
</dbReference>
<dbReference type="OrthoDB" id="255433at2"/>
<accession>A0A517PQD2</accession>
<dbReference type="PANTHER" id="PTHR43818">
    <property type="entry name" value="BCDNA.GH03377"/>
    <property type="match status" value="1"/>
</dbReference>
<dbReference type="Gene3D" id="3.30.360.10">
    <property type="entry name" value="Dihydrodipicolinate Reductase, domain 2"/>
    <property type="match status" value="1"/>
</dbReference>
<gene>
    <name evidence="3" type="primary">afr_4</name>
    <name evidence="3" type="ORF">HG66A1_33880</name>
</gene>
<feature type="domain" description="Gfo/Idh/MocA-like oxidoreductase N-terminal" evidence="1">
    <location>
        <begin position="44"/>
        <end position="159"/>
    </location>
</feature>
<dbReference type="InterPro" id="IPR000683">
    <property type="entry name" value="Gfo/Idh/MocA-like_OxRdtase_N"/>
</dbReference>
<sequence length="445" mass="48471">MTSSKETTRRDFLKTTVAAAAASTFAAPAFVRGQNLNSQLQFAGIGTDGKGYSDIKLIASHDKVKCVAFCDVDLARTEKVKPLAPEAPIYQDYKAMLDELGDKIDAVSVSTPDHTHAIISMDAMQRGKHVYCQKPLTRTVWEARQMRLQAKKSGVITRMGNQIHSHSAYRTGVKAIQDGVIGKVSAVHSWVGTTGHGRSGLLEPPKTNEAVPKTLDWNLWVSVAPMRPYGGNRVYHPFTWRDWQDFGSGAIGDFGCHLLDPVYTALKITGDPISVHSEHTGMNDEVWPAQETIKYIIPGTQYTAGRSLPINWYDGGRRPANGIAKLLPGQSLPGGGSIFVGEKGNLILPHVGMPFVNIEGMTIEPVEGLDHYHGWVDGCLSGKQPSDGFEYGGHLTEAVQLGNVAAYFPGETLEFDGKALKITNNSAANKYLTRDYRTGFEIASI</sequence>
<evidence type="ECO:0000313" key="3">
    <source>
        <dbReference type="EMBL" id="QDT21585.1"/>
    </source>
</evidence>
<dbReference type="InterPro" id="IPR019546">
    <property type="entry name" value="TAT_signal_bac_arc"/>
</dbReference>
<dbReference type="AlphaFoldDB" id="A0A517PQD2"/>
<reference evidence="3 4" key="1">
    <citation type="submission" date="2019-02" db="EMBL/GenBank/DDBJ databases">
        <title>Deep-cultivation of Planctomycetes and their phenomic and genomic characterization uncovers novel biology.</title>
        <authorList>
            <person name="Wiegand S."/>
            <person name="Jogler M."/>
            <person name="Boedeker C."/>
            <person name="Pinto D."/>
            <person name="Vollmers J."/>
            <person name="Rivas-Marin E."/>
            <person name="Kohn T."/>
            <person name="Peeters S.H."/>
            <person name="Heuer A."/>
            <person name="Rast P."/>
            <person name="Oberbeckmann S."/>
            <person name="Bunk B."/>
            <person name="Jeske O."/>
            <person name="Meyerdierks A."/>
            <person name="Storesund J.E."/>
            <person name="Kallscheuer N."/>
            <person name="Luecker S."/>
            <person name="Lage O.M."/>
            <person name="Pohl T."/>
            <person name="Merkel B.J."/>
            <person name="Hornburger P."/>
            <person name="Mueller R.-W."/>
            <person name="Bruemmer F."/>
            <person name="Labrenz M."/>
            <person name="Spormann A.M."/>
            <person name="Op den Camp H."/>
            <person name="Overmann J."/>
            <person name="Amann R."/>
            <person name="Jetten M.S.M."/>
            <person name="Mascher T."/>
            <person name="Medema M.H."/>
            <person name="Devos D.P."/>
            <person name="Kaster A.-K."/>
            <person name="Ovreas L."/>
            <person name="Rohde M."/>
            <person name="Galperin M.Y."/>
            <person name="Jogler C."/>
        </authorList>
    </citation>
    <scope>NUCLEOTIDE SEQUENCE [LARGE SCALE GENOMIC DNA]</scope>
    <source>
        <strain evidence="3 4">HG66A1</strain>
    </source>
</reference>
<dbReference type="EC" id="1.1.1.292" evidence="3"/>
<evidence type="ECO:0000259" key="1">
    <source>
        <dbReference type="Pfam" id="PF01408"/>
    </source>
</evidence>
<name>A0A517PQD2_9PLAN</name>
<dbReference type="SUPFAM" id="SSF55347">
    <property type="entry name" value="Glyceraldehyde-3-phosphate dehydrogenase-like, C-terminal domain"/>
    <property type="match status" value="1"/>
</dbReference>
<protein>
    <submittedName>
        <fullName evidence="3">1,5-anhydro-D-fructose reductase</fullName>
        <ecNumber evidence="3">1.1.1.292</ecNumber>
    </submittedName>
</protein>
<dbReference type="InterPro" id="IPR036291">
    <property type="entry name" value="NAD(P)-bd_dom_sf"/>
</dbReference>
<dbReference type="Proteomes" id="UP000320421">
    <property type="component" value="Chromosome"/>
</dbReference>
<proteinExistence type="predicted"/>
<dbReference type="Gene3D" id="3.40.50.720">
    <property type="entry name" value="NAD(P)-binding Rossmann-like Domain"/>
    <property type="match status" value="1"/>
</dbReference>
<dbReference type="GO" id="GO:0000166">
    <property type="term" value="F:nucleotide binding"/>
    <property type="evidence" value="ECO:0007669"/>
    <property type="project" value="InterPro"/>
</dbReference>
<dbReference type="InterPro" id="IPR006311">
    <property type="entry name" value="TAT_signal"/>
</dbReference>
<dbReference type="Pfam" id="PF01408">
    <property type="entry name" value="GFO_IDH_MocA"/>
    <property type="match status" value="1"/>
</dbReference>
<feature type="domain" description="Gfo/Idh/MocA-like oxidoreductase bacterial type C-terminal" evidence="2">
    <location>
        <begin position="208"/>
        <end position="280"/>
    </location>
</feature>
<evidence type="ECO:0000259" key="2">
    <source>
        <dbReference type="Pfam" id="PF19051"/>
    </source>
</evidence>
<dbReference type="RefSeq" id="WP_145186132.1">
    <property type="nucleotide sequence ID" value="NZ_CP036266.1"/>
</dbReference>
<organism evidence="3 4">
    <name type="scientific">Gimesia chilikensis</name>
    <dbReference type="NCBI Taxonomy" id="2605989"/>
    <lineage>
        <taxon>Bacteria</taxon>
        <taxon>Pseudomonadati</taxon>
        <taxon>Planctomycetota</taxon>
        <taxon>Planctomycetia</taxon>
        <taxon>Planctomycetales</taxon>
        <taxon>Planctomycetaceae</taxon>
        <taxon>Gimesia</taxon>
    </lineage>
</organism>
<evidence type="ECO:0000313" key="4">
    <source>
        <dbReference type="Proteomes" id="UP000320421"/>
    </source>
</evidence>
<dbReference type="PANTHER" id="PTHR43818:SF10">
    <property type="entry name" value="NADH-DEPENDENT DEHYDROGENASE-RELATED"/>
    <property type="match status" value="1"/>
</dbReference>
<dbReference type="InterPro" id="IPR050463">
    <property type="entry name" value="Gfo/Idh/MocA_oxidrdct_glycsds"/>
</dbReference>
<dbReference type="SUPFAM" id="SSF51735">
    <property type="entry name" value="NAD(P)-binding Rossmann-fold domains"/>
    <property type="match status" value="1"/>
</dbReference>
<dbReference type="NCBIfam" id="TIGR01409">
    <property type="entry name" value="TAT_signal_seq"/>
    <property type="match status" value="1"/>
</dbReference>
<keyword evidence="3" id="KW-0560">Oxidoreductase</keyword>
<dbReference type="PROSITE" id="PS51318">
    <property type="entry name" value="TAT"/>
    <property type="match status" value="1"/>
</dbReference>
<keyword evidence="4" id="KW-1185">Reference proteome</keyword>
<dbReference type="EMBL" id="CP036266">
    <property type="protein sequence ID" value="QDT21585.1"/>
    <property type="molecule type" value="Genomic_DNA"/>
</dbReference>
<dbReference type="Pfam" id="PF19051">
    <property type="entry name" value="GFO_IDH_MocA_C2"/>
    <property type="match status" value="1"/>
</dbReference>
<dbReference type="InterPro" id="IPR043906">
    <property type="entry name" value="Gfo/Idh/MocA_OxRdtase_bact_C"/>
</dbReference>